<evidence type="ECO:0000256" key="3">
    <source>
        <dbReference type="ARBA" id="ARBA00023239"/>
    </source>
</evidence>
<accession>A0ABP1GDU2</accession>
<comment type="cofactor">
    <cofactor evidence="1">
        <name>NAD(+)</name>
        <dbReference type="ChEBI" id="CHEBI:57540"/>
    </cofactor>
</comment>
<comment type="caution">
    <text evidence="5">The sequence shown here is derived from an EMBL/GenBank/DDBJ whole genome shotgun (WGS) entry which is preliminary data.</text>
</comment>
<evidence type="ECO:0000259" key="4">
    <source>
        <dbReference type="Pfam" id="PF16363"/>
    </source>
</evidence>
<keyword evidence="2" id="KW-0520">NAD</keyword>
<evidence type="ECO:0000256" key="1">
    <source>
        <dbReference type="ARBA" id="ARBA00001911"/>
    </source>
</evidence>
<sequence>MVAESTQQSYVPRSILITGGAGFIASHVAVDLALKHPEYEIHVFDKLDYCGTLKNLEALKDRPNFQFTKGDLQCGDLLTYLLSSKKIDTVLHFAAQTHVDNSFGNSLAFTINNTYGTHVLLEACRMYGGVRRFINVSTDEVYGESSYGLDQGLAEDSTLEPTNPYSAAKAGAEMIAKAYMTSYRLPVITTRSNNVYGPKQFPEKLIGKFTLLASRNEDLPIHGDGAATRSYLYIDDVVDAYNIILHKGVDGQTYNIGSQVERTVLSVAHDVLKMMRLPADMVKHVRDRAFNDRRYFVCDKKLAKLGWHEKTPWKEGLAKTVEWYRIHGLSGYWDDDAVEKSLDAHPTYFASQNALTMPALGLPHNSGHS</sequence>
<protein>
    <submittedName>
        <fullName evidence="5">G12087 protein</fullName>
    </submittedName>
</protein>
<dbReference type="InterPro" id="IPR005888">
    <property type="entry name" value="dTDP_Gluc_deHydtase"/>
</dbReference>
<organism evidence="5 6">
    <name type="scientific">Coccomyxa viridis</name>
    <dbReference type="NCBI Taxonomy" id="1274662"/>
    <lineage>
        <taxon>Eukaryota</taxon>
        <taxon>Viridiplantae</taxon>
        <taxon>Chlorophyta</taxon>
        <taxon>core chlorophytes</taxon>
        <taxon>Trebouxiophyceae</taxon>
        <taxon>Trebouxiophyceae incertae sedis</taxon>
        <taxon>Coccomyxaceae</taxon>
        <taxon>Coccomyxa</taxon>
    </lineage>
</organism>
<dbReference type="InterPro" id="IPR016040">
    <property type="entry name" value="NAD(P)-bd_dom"/>
</dbReference>
<gene>
    <name evidence="5" type="primary">g12087</name>
    <name evidence="5" type="ORF">VP750_LOCUS10779</name>
</gene>
<name>A0ABP1GDU2_9CHLO</name>
<evidence type="ECO:0000313" key="6">
    <source>
        <dbReference type="Proteomes" id="UP001497392"/>
    </source>
</evidence>
<evidence type="ECO:0000256" key="2">
    <source>
        <dbReference type="ARBA" id="ARBA00023027"/>
    </source>
</evidence>
<dbReference type="Proteomes" id="UP001497392">
    <property type="component" value="Unassembled WGS sequence"/>
</dbReference>
<dbReference type="Gene3D" id="3.40.50.720">
    <property type="entry name" value="NAD(P)-binding Rossmann-like Domain"/>
    <property type="match status" value="1"/>
</dbReference>
<dbReference type="PANTHER" id="PTHR43000">
    <property type="entry name" value="DTDP-D-GLUCOSE 4,6-DEHYDRATASE-RELATED"/>
    <property type="match status" value="1"/>
</dbReference>
<proteinExistence type="predicted"/>
<evidence type="ECO:0000313" key="5">
    <source>
        <dbReference type="EMBL" id="CAL5228873.1"/>
    </source>
</evidence>
<dbReference type="Pfam" id="PF16363">
    <property type="entry name" value="GDP_Man_Dehyd"/>
    <property type="match status" value="1"/>
</dbReference>
<feature type="domain" description="NAD(P)-binding" evidence="4">
    <location>
        <begin position="16"/>
        <end position="319"/>
    </location>
</feature>
<dbReference type="EMBL" id="CAXHTA020000019">
    <property type="protein sequence ID" value="CAL5228873.1"/>
    <property type="molecule type" value="Genomic_DNA"/>
</dbReference>
<reference evidence="5 6" key="1">
    <citation type="submission" date="2024-06" db="EMBL/GenBank/DDBJ databases">
        <authorList>
            <person name="Kraege A."/>
            <person name="Thomma B."/>
        </authorList>
    </citation>
    <scope>NUCLEOTIDE SEQUENCE [LARGE SCALE GENOMIC DNA]</scope>
</reference>
<dbReference type="CDD" id="cd05246">
    <property type="entry name" value="dTDP_GD_SDR_e"/>
    <property type="match status" value="1"/>
</dbReference>
<dbReference type="Gene3D" id="3.90.25.10">
    <property type="entry name" value="UDP-galactose 4-epimerase, domain 1"/>
    <property type="match status" value="1"/>
</dbReference>
<keyword evidence="6" id="KW-1185">Reference proteome</keyword>
<dbReference type="InterPro" id="IPR036291">
    <property type="entry name" value="NAD(P)-bd_dom_sf"/>
</dbReference>
<dbReference type="SUPFAM" id="SSF51735">
    <property type="entry name" value="NAD(P)-binding Rossmann-fold domains"/>
    <property type="match status" value="1"/>
</dbReference>
<keyword evidence="3" id="KW-0456">Lyase</keyword>